<reference evidence="1 2" key="1">
    <citation type="journal article" date="2019" name="Sci. Rep.">
        <title>Orb-weaving spider Araneus ventricosus genome elucidates the spidroin gene catalogue.</title>
        <authorList>
            <person name="Kono N."/>
            <person name="Nakamura H."/>
            <person name="Ohtoshi R."/>
            <person name="Moran D.A.P."/>
            <person name="Shinohara A."/>
            <person name="Yoshida Y."/>
            <person name="Fujiwara M."/>
            <person name="Mori M."/>
            <person name="Tomita M."/>
            <person name="Arakawa K."/>
        </authorList>
    </citation>
    <scope>NUCLEOTIDE SEQUENCE [LARGE SCALE GENOMIC DNA]</scope>
</reference>
<organism evidence="1 2">
    <name type="scientific">Araneus ventricosus</name>
    <name type="common">Orbweaver spider</name>
    <name type="synonym">Epeira ventricosa</name>
    <dbReference type="NCBI Taxonomy" id="182803"/>
    <lineage>
        <taxon>Eukaryota</taxon>
        <taxon>Metazoa</taxon>
        <taxon>Ecdysozoa</taxon>
        <taxon>Arthropoda</taxon>
        <taxon>Chelicerata</taxon>
        <taxon>Arachnida</taxon>
        <taxon>Araneae</taxon>
        <taxon>Araneomorphae</taxon>
        <taxon>Entelegynae</taxon>
        <taxon>Araneoidea</taxon>
        <taxon>Araneidae</taxon>
        <taxon>Araneus</taxon>
    </lineage>
</organism>
<protein>
    <submittedName>
        <fullName evidence="1">Uncharacterized protein</fullName>
    </submittedName>
</protein>
<gene>
    <name evidence="1" type="ORF">AVEN_268755_1</name>
</gene>
<evidence type="ECO:0000313" key="2">
    <source>
        <dbReference type="Proteomes" id="UP000499080"/>
    </source>
</evidence>
<dbReference type="EMBL" id="BGPR01001818">
    <property type="protein sequence ID" value="GBM62465.1"/>
    <property type="molecule type" value="Genomic_DNA"/>
</dbReference>
<accession>A0A4Y2HB01</accession>
<dbReference type="AlphaFoldDB" id="A0A4Y2HB01"/>
<evidence type="ECO:0000313" key="1">
    <source>
        <dbReference type="EMBL" id="GBM62465.1"/>
    </source>
</evidence>
<keyword evidence="2" id="KW-1185">Reference proteome</keyword>
<sequence length="117" mass="12984">MAHEITPRKIGEKQVVTVNSTFSVETKLRFLIAITDHGPTPPEGCTTRRRSGGAGTLVIRSGLRRRRTPCSKPFSTEDPPCLLHWCTLYLMCVERPPAGVRRKFGEGRGSSCVDFVI</sequence>
<dbReference type="Proteomes" id="UP000499080">
    <property type="component" value="Unassembled WGS sequence"/>
</dbReference>
<name>A0A4Y2HB01_ARAVE</name>
<comment type="caution">
    <text evidence="1">The sequence shown here is derived from an EMBL/GenBank/DDBJ whole genome shotgun (WGS) entry which is preliminary data.</text>
</comment>
<proteinExistence type="predicted"/>